<sequence length="66" mass="7727">MKKELQIAIVFIFAGAWFLGYEMAKSANLDEYDFSWFFGTVIVGSFMFAIKNLHKYIKNLNVDTHR</sequence>
<name>A0A919BR12_9GAMM</name>
<protein>
    <submittedName>
        <fullName evidence="2">Uncharacterized protein</fullName>
    </submittedName>
</protein>
<reference evidence="2" key="2">
    <citation type="submission" date="2020-09" db="EMBL/GenBank/DDBJ databases">
        <authorList>
            <person name="Sun Q."/>
            <person name="Kim S."/>
        </authorList>
    </citation>
    <scope>NUCLEOTIDE SEQUENCE</scope>
    <source>
        <strain evidence="2">KCTC 42731</strain>
    </source>
</reference>
<organism evidence="2 3">
    <name type="scientific">Thalassotalea marina</name>
    <dbReference type="NCBI Taxonomy" id="1673741"/>
    <lineage>
        <taxon>Bacteria</taxon>
        <taxon>Pseudomonadati</taxon>
        <taxon>Pseudomonadota</taxon>
        <taxon>Gammaproteobacteria</taxon>
        <taxon>Alteromonadales</taxon>
        <taxon>Colwelliaceae</taxon>
        <taxon>Thalassotalea</taxon>
    </lineage>
</organism>
<evidence type="ECO:0000313" key="3">
    <source>
        <dbReference type="Proteomes" id="UP000623842"/>
    </source>
</evidence>
<dbReference type="Proteomes" id="UP000623842">
    <property type="component" value="Unassembled WGS sequence"/>
</dbReference>
<keyword evidence="1" id="KW-1133">Transmembrane helix</keyword>
<comment type="caution">
    <text evidence="2">The sequence shown here is derived from an EMBL/GenBank/DDBJ whole genome shotgun (WGS) entry which is preliminary data.</text>
</comment>
<keyword evidence="1" id="KW-0812">Transmembrane</keyword>
<dbReference type="AlphaFoldDB" id="A0A919BR12"/>
<gene>
    <name evidence="2" type="ORF">GCM10017161_39200</name>
</gene>
<accession>A0A919BR12</accession>
<reference evidence="2" key="1">
    <citation type="journal article" date="2014" name="Int. J. Syst. Evol. Microbiol.">
        <title>Complete genome sequence of Corynebacterium casei LMG S-19264T (=DSM 44701T), isolated from a smear-ripened cheese.</title>
        <authorList>
            <consortium name="US DOE Joint Genome Institute (JGI-PGF)"/>
            <person name="Walter F."/>
            <person name="Albersmeier A."/>
            <person name="Kalinowski J."/>
            <person name="Ruckert C."/>
        </authorList>
    </citation>
    <scope>NUCLEOTIDE SEQUENCE</scope>
    <source>
        <strain evidence="2">KCTC 42731</strain>
    </source>
</reference>
<dbReference type="RefSeq" id="WP_189774230.1">
    <property type="nucleotide sequence ID" value="NZ_BNCK01000012.1"/>
</dbReference>
<feature type="transmembrane region" description="Helical" evidence="1">
    <location>
        <begin position="34"/>
        <end position="50"/>
    </location>
</feature>
<dbReference type="EMBL" id="BNCK01000012">
    <property type="protein sequence ID" value="GHG05837.1"/>
    <property type="molecule type" value="Genomic_DNA"/>
</dbReference>
<evidence type="ECO:0000313" key="2">
    <source>
        <dbReference type="EMBL" id="GHG05837.1"/>
    </source>
</evidence>
<keyword evidence="3" id="KW-1185">Reference proteome</keyword>
<keyword evidence="1" id="KW-0472">Membrane</keyword>
<proteinExistence type="predicted"/>
<evidence type="ECO:0000256" key="1">
    <source>
        <dbReference type="SAM" id="Phobius"/>
    </source>
</evidence>